<name>A0A814KKI3_9BILA</name>
<keyword evidence="3" id="KW-1185">Reference proteome</keyword>
<protein>
    <submittedName>
        <fullName evidence="1">Uncharacterized protein</fullName>
    </submittedName>
</protein>
<dbReference type="Pfam" id="PF01663">
    <property type="entry name" value="Phosphodiest"/>
    <property type="match status" value="1"/>
</dbReference>
<dbReference type="OrthoDB" id="415411at2759"/>
<dbReference type="GO" id="GO:0016787">
    <property type="term" value="F:hydrolase activity"/>
    <property type="evidence" value="ECO:0007669"/>
    <property type="project" value="UniProtKB-ARBA"/>
</dbReference>
<dbReference type="Gene3D" id="3.30.1360.180">
    <property type="match status" value="2"/>
</dbReference>
<dbReference type="EMBL" id="CAJOBC010004314">
    <property type="protein sequence ID" value="CAF3823034.1"/>
    <property type="molecule type" value="Genomic_DNA"/>
</dbReference>
<dbReference type="Proteomes" id="UP000681722">
    <property type="component" value="Unassembled WGS sequence"/>
</dbReference>
<gene>
    <name evidence="1" type="ORF">GPM918_LOCUS16422</name>
    <name evidence="2" type="ORF">SRO942_LOCUS16422</name>
</gene>
<evidence type="ECO:0000313" key="1">
    <source>
        <dbReference type="EMBL" id="CAF1053792.1"/>
    </source>
</evidence>
<evidence type="ECO:0000313" key="3">
    <source>
        <dbReference type="Proteomes" id="UP000663829"/>
    </source>
</evidence>
<accession>A0A814KKI3</accession>
<dbReference type="Proteomes" id="UP000663829">
    <property type="component" value="Unassembled WGS sequence"/>
</dbReference>
<sequence>MFLDFIIDFPEIRGFSRFRHDYLANYSFPIVDQFRRDGGVASNGMKATFTTMTFPNHISIATGMYQDNHGVVHNTFYDRSLNKTFGMSIRDDTHWNYTVEPIWITATKQGVKSAVLFWPAADSKFNGTLPLIYSWVYSDNIQFRDKINNALSYFREIPMLDLVMLYHPEPDKQGHTYGTDSKEVQDALTRLDGDLQYLLDKVKEDLNDDLNIILLSDHGMVNVKKVIRPFFEKYIDRSMIDSQFLTGGVFNVNPKPNRDTQNSSYPNRGAHGWDNEFPSMKAIFMAKGPYFKKGFTLETLNNVDIYQMACEILNLIPNKYATDGSLDNITNIFNVSGITTTTPTTTPTTTTITTITNNGISTHFSFRNLFLLMVLFYICRLKL</sequence>
<dbReference type="AlphaFoldDB" id="A0A814KKI3"/>
<proteinExistence type="predicted"/>
<evidence type="ECO:0000313" key="2">
    <source>
        <dbReference type="EMBL" id="CAF3823034.1"/>
    </source>
</evidence>
<dbReference type="InterPro" id="IPR002591">
    <property type="entry name" value="Phosphodiest/P_Trfase"/>
</dbReference>
<dbReference type="Gene3D" id="3.40.720.10">
    <property type="entry name" value="Alkaline Phosphatase, subunit A"/>
    <property type="match status" value="2"/>
</dbReference>
<dbReference type="EMBL" id="CAJNOQ010004314">
    <property type="protein sequence ID" value="CAF1053792.1"/>
    <property type="molecule type" value="Genomic_DNA"/>
</dbReference>
<reference evidence="1" key="1">
    <citation type="submission" date="2021-02" db="EMBL/GenBank/DDBJ databases">
        <authorList>
            <person name="Nowell W R."/>
        </authorList>
    </citation>
    <scope>NUCLEOTIDE SEQUENCE</scope>
</reference>
<comment type="caution">
    <text evidence="1">The sequence shown here is derived from an EMBL/GenBank/DDBJ whole genome shotgun (WGS) entry which is preliminary data.</text>
</comment>
<dbReference type="InterPro" id="IPR017850">
    <property type="entry name" value="Alkaline_phosphatase_core_sf"/>
</dbReference>
<dbReference type="SUPFAM" id="SSF53649">
    <property type="entry name" value="Alkaline phosphatase-like"/>
    <property type="match status" value="1"/>
</dbReference>
<organism evidence="1 3">
    <name type="scientific">Didymodactylos carnosus</name>
    <dbReference type="NCBI Taxonomy" id="1234261"/>
    <lineage>
        <taxon>Eukaryota</taxon>
        <taxon>Metazoa</taxon>
        <taxon>Spiralia</taxon>
        <taxon>Gnathifera</taxon>
        <taxon>Rotifera</taxon>
        <taxon>Eurotatoria</taxon>
        <taxon>Bdelloidea</taxon>
        <taxon>Philodinida</taxon>
        <taxon>Philodinidae</taxon>
        <taxon>Didymodactylos</taxon>
    </lineage>
</organism>
<dbReference type="PANTHER" id="PTHR10151">
    <property type="entry name" value="ECTONUCLEOTIDE PYROPHOSPHATASE/PHOSPHODIESTERASE"/>
    <property type="match status" value="1"/>
</dbReference>
<dbReference type="CDD" id="cd16018">
    <property type="entry name" value="Enpp"/>
    <property type="match status" value="1"/>
</dbReference>
<dbReference type="PANTHER" id="PTHR10151:SF120">
    <property type="entry name" value="BIS(5'-ADENOSYL)-TRIPHOSPHATASE"/>
    <property type="match status" value="1"/>
</dbReference>